<gene>
    <name evidence="2" type="ORF">TvY486_0008460</name>
</gene>
<name>F9WL16_TRYVY</name>
<reference evidence="2 3" key="1">
    <citation type="journal article" date="2012" name="Proc. Natl. Acad. Sci. U.S.A.">
        <title>Antigenic diversity is generated by distinct evolutionary mechanisms in African trypanosome species.</title>
        <authorList>
            <person name="Jackson A.P."/>
            <person name="Berry A."/>
            <person name="Aslett M."/>
            <person name="Allison H.C."/>
            <person name="Burton P."/>
            <person name="Vavrova-Anderson J."/>
            <person name="Brown R."/>
            <person name="Browne H."/>
            <person name="Corton N."/>
            <person name="Hauser H."/>
            <person name="Gamble J."/>
            <person name="Gilderthorp R."/>
            <person name="Marcello L."/>
            <person name="McQuillan J."/>
            <person name="Otto T.D."/>
            <person name="Quail M.A."/>
            <person name="Sanders M.J."/>
            <person name="van Tonder A."/>
            <person name="Ginger M.L."/>
            <person name="Field M.C."/>
            <person name="Barry J.D."/>
            <person name="Hertz-Fowler C."/>
            <person name="Berriman M."/>
        </authorList>
    </citation>
    <scope>NUCLEOTIDE SEQUENCE</scope>
    <source>
        <strain evidence="2 3">Y486</strain>
    </source>
</reference>
<sequence length="751" mass="83507">MSTKCLILVLLIVLVSQQAAAHRLFCEKFSRILNDNETCAWKHLLLGWANVSNMIALRSEEVLLAAVSVQHRADEAQGNSTAAIKDYGHLLSTLEKCPTQASMYSRISRAIANANTAIAQAQTSQTKAKRAQSEAMDSQKAAINSLFYVSLAGYRFGRHPGVTSYSLLYNELERIQTNSDCANERNISESLNNHANKLNTKTNSTEWKYEMIRLLNSTYESETLKACRMVWNYNKEKLQHMIAAAQNALGKFFSAVLNYNSANFELDNAEQILGNAITDLKGVRTNLMTSFTNDGNELCDMLARGANVKNKLDTADQQLKELRVSFVELNQRTSNVQGDVIATDRKISGGIEKVNAVMRVSFPSLSAKWKYSQNVSNAIRSLSIAKKVMKSAALLHVQTETNVVEAELLAKHGNDLLKQLKTQLSLALGDAHLGAAKIDAAHCKHRVSEILKNFPNTNLTPAIMLNKTALLAVRTAFSHLDGKVGEMESRLVESKRNLQDSSEKIISATEFVIQSKTYAKNAVTEALRDVTRELCGTLRNLSMLRLNINSLGRTAHEMKMNFSVLEKQACVMQQKMHETIEKMPSVSQFLEAPHMKLALVKQLIRSAGQRHTVVLKEISNFLLGGAEFVKRIDESFRTFLQSATTLPRNGPSDLPLSVCDADYLLSKYGLEDVNAFALLKGLNNVDGLRSVSEGIKLNVNKMRSTFKKAVYYLHKANRGLEDVIKMGREDAERSVCVPLHEQLINALCASW</sequence>
<accession>F9WL16</accession>
<organism evidence="2 3">
    <name type="scientific">Trypanosoma vivax (strain Y486)</name>
    <dbReference type="NCBI Taxonomy" id="1055687"/>
    <lineage>
        <taxon>Eukaryota</taxon>
        <taxon>Discoba</taxon>
        <taxon>Euglenozoa</taxon>
        <taxon>Kinetoplastea</taxon>
        <taxon>Metakinetoplastina</taxon>
        <taxon>Trypanosomatida</taxon>
        <taxon>Trypanosomatidae</taxon>
        <taxon>Trypanosoma</taxon>
        <taxon>Duttonella</taxon>
    </lineage>
</organism>
<dbReference type="VEuPathDB" id="TriTrypDB:TvY486_0008460"/>
<feature type="chain" id="PRO_5003395158" evidence="1">
    <location>
        <begin position="22"/>
        <end position="751"/>
    </location>
</feature>
<keyword evidence="1" id="KW-0732">Signal</keyword>
<feature type="signal peptide" evidence="1">
    <location>
        <begin position="1"/>
        <end position="21"/>
    </location>
</feature>
<dbReference type="Proteomes" id="UP000009027">
    <property type="component" value="Unassembled WGS sequence"/>
</dbReference>
<evidence type="ECO:0000313" key="2">
    <source>
        <dbReference type="EMBL" id="CCD18201.1"/>
    </source>
</evidence>
<proteinExistence type="predicted"/>
<evidence type="ECO:0000256" key="1">
    <source>
        <dbReference type="SAM" id="SignalP"/>
    </source>
</evidence>
<protein>
    <submittedName>
        <fullName evidence="2">Uncharacterized protein</fullName>
    </submittedName>
</protein>
<dbReference type="AlphaFoldDB" id="F9WL16"/>
<dbReference type="EMBL" id="CAEX01000587">
    <property type="protein sequence ID" value="CCD18201.1"/>
    <property type="molecule type" value="Genomic_DNA"/>
</dbReference>
<evidence type="ECO:0000313" key="3">
    <source>
        <dbReference type="Proteomes" id="UP000009027"/>
    </source>
</evidence>
<keyword evidence="3" id="KW-1185">Reference proteome</keyword>